<dbReference type="GO" id="GO:0016020">
    <property type="term" value="C:membrane"/>
    <property type="evidence" value="ECO:0007669"/>
    <property type="project" value="TreeGrafter"/>
</dbReference>
<reference evidence="4 5" key="1">
    <citation type="journal article" date="2019" name="Nat. Med.">
        <title>A library of human gut bacterial isolates paired with longitudinal multiomics data enables mechanistic microbiome research.</title>
        <authorList>
            <person name="Poyet M."/>
            <person name="Groussin M."/>
            <person name="Gibbons S.M."/>
            <person name="Avila-Pacheco J."/>
            <person name="Jiang X."/>
            <person name="Kearney S.M."/>
            <person name="Perrotta A.R."/>
            <person name="Berdy B."/>
            <person name="Zhao S."/>
            <person name="Lieberman T.D."/>
            <person name="Swanson P.K."/>
            <person name="Smith M."/>
            <person name="Roesemann S."/>
            <person name="Alexander J.E."/>
            <person name="Rich S.A."/>
            <person name="Livny J."/>
            <person name="Vlamakis H."/>
            <person name="Clish C."/>
            <person name="Bullock K."/>
            <person name="Deik A."/>
            <person name="Scott J."/>
            <person name="Pierce K.A."/>
            <person name="Xavier R.J."/>
            <person name="Alm E.J."/>
        </authorList>
    </citation>
    <scope>NUCLEOTIDE SEQUENCE [LARGE SCALE GENOMIC DNA]</scope>
    <source>
        <strain evidence="2 4">BIOML-A4</strain>
        <strain evidence="3 5">BIOML-A5</strain>
    </source>
</reference>
<dbReference type="EMBL" id="WKPI01000002">
    <property type="protein sequence ID" value="MSC31843.1"/>
    <property type="molecule type" value="Genomic_DNA"/>
</dbReference>
<dbReference type="InterPro" id="IPR022742">
    <property type="entry name" value="Hydrolase_4"/>
</dbReference>
<comment type="caution">
    <text evidence="2">The sequence shown here is derived from an EMBL/GenBank/DDBJ whole genome shotgun (WGS) entry which is preliminary data.</text>
</comment>
<proteinExistence type="predicted"/>
<gene>
    <name evidence="3" type="ORF">GKD88_01720</name>
    <name evidence="2" type="ORF">GKE08_01920</name>
</gene>
<organism evidence="2 4">
    <name type="scientific">Holdemania massiliensis</name>
    <dbReference type="NCBI Taxonomy" id="1468449"/>
    <lineage>
        <taxon>Bacteria</taxon>
        <taxon>Bacillati</taxon>
        <taxon>Bacillota</taxon>
        <taxon>Erysipelotrichia</taxon>
        <taxon>Erysipelotrichales</taxon>
        <taxon>Erysipelotrichaceae</taxon>
        <taxon>Holdemania</taxon>
    </lineage>
</organism>
<evidence type="ECO:0000313" key="3">
    <source>
        <dbReference type="EMBL" id="MSC31843.1"/>
    </source>
</evidence>
<dbReference type="InterPro" id="IPR050266">
    <property type="entry name" value="AB_hydrolase_sf"/>
</dbReference>
<sequence length="286" mass="31570">MKTIYNTPQGKQKILALYDEQLSRLKTSYHDIYLDTSFGQTHLIETGNPAGLPLLVFHGGNATSAYNLLACRFLFDPFHIYAVDTIGHPGKSAEMTLSPNNYDYGKWASEVITNLGFQKIRCFGGSFGAGILAKTMCVAPEKIEKAVLYVPSGIKNAPAINLISMALPMMLYWATHQQKWLIKTLLPMAVTEDNIDLDAFETAKCSIDNAKVKAGMPSNVAVNDMQKCQAPTLVLAGEKDCMFPAARVIPQAEKMIPHCETYLLKGRGHIHSLTEAEKQRIVQFLG</sequence>
<name>A0A6N7S3K6_9FIRM</name>
<feature type="domain" description="Serine aminopeptidase S33" evidence="1">
    <location>
        <begin position="54"/>
        <end position="247"/>
    </location>
</feature>
<dbReference type="AlphaFoldDB" id="A0A6N7S3K6"/>
<evidence type="ECO:0000259" key="1">
    <source>
        <dbReference type="Pfam" id="PF12146"/>
    </source>
</evidence>
<evidence type="ECO:0000313" key="5">
    <source>
        <dbReference type="Proteomes" id="UP000480929"/>
    </source>
</evidence>
<protein>
    <submittedName>
        <fullName evidence="2">Alpha/beta fold hydrolase</fullName>
    </submittedName>
</protein>
<dbReference type="Pfam" id="PF12146">
    <property type="entry name" value="Hydrolase_4"/>
    <property type="match status" value="1"/>
</dbReference>
<dbReference type="EMBL" id="WKPJ01000002">
    <property type="protein sequence ID" value="MSA88088.1"/>
    <property type="molecule type" value="Genomic_DNA"/>
</dbReference>
<dbReference type="RefSeq" id="WP_154237725.1">
    <property type="nucleotide sequence ID" value="NZ_CALJPI010000061.1"/>
</dbReference>
<dbReference type="Proteomes" id="UP000433575">
    <property type="component" value="Unassembled WGS sequence"/>
</dbReference>
<dbReference type="Gene3D" id="3.40.50.1820">
    <property type="entry name" value="alpha/beta hydrolase"/>
    <property type="match status" value="1"/>
</dbReference>
<keyword evidence="5" id="KW-1185">Reference proteome</keyword>
<dbReference type="InterPro" id="IPR029058">
    <property type="entry name" value="AB_hydrolase_fold"/>
</dbReference>
<evidence type="ECO:0000313" key="4">
    <source>
        <dbReference type="Proteomes" id="UP000433575"/>
    </source>
</evidence>
<dbReference type="PANTHER" id="PTHR43798">
    <property type="entry name" value="MONOACYLGLYCEROL LIPASE"/>
    <property type="match status" value="1"/>
</dbReference>
<dbReference type="PANTHER" id="PTHR43798:SF33">
    <property type="entry name" value="HYDROLASE, PUTATIVE (AFU_ORTHOLOGUE AFUA_2G14860)-RELATED"/>
    <property type="match status" value="1"/>
</dbReference>
<dbReference type="SUPFAM" id="SSF53474">
    <property type="entry name" value="alpha/beta-Hydrolases"/>
    <property type="match status" value="1"/>
</dbReference>
<dbReference type="Proteomes" id="UP000480929">
    <property type="component" value="Unassembled WGS sequence"/>
</dbReference>
<evidence type="ECO:0000313" key="2">
    <source>
        <dbReference type="EMBL" id="MSA88088.1"/>
    </source>
</evidence>
<dbReference type="OrthoDB" id="5513277at2"/>
<dbReference type="GO" id="GO:0016787">
    <property type="term" value="F:hydrolase activity"/>
    <property type="evidence" value="ECO:0007669"/>
    <property type="project" value="UniProtKB-KW"/>
</dbReference>
<keyword evidence="2" id="KW-0378">Hydrolase</keyword>
<accession>A0A6N7S3K6</accession>